<evidence type="ECO:0000313" key="1">
    <source>
        <dbReference type="EMBL" id="MBX20205.1"/>
    </source>
</evidence>
<name>A0A2P2LQG0_RHIMU</name>
<dbReference type="AlphaFoldDB" id="A0A2P2LQG0"/>
<accession>A0A2P2LQG0</accession>
<reference evidence="1" key="1">
    <citation type="submission" date="2018-02" db="EMBL/GenBank/DDBJ databases">
        <title>Rhizophora mucronata_Transcriptome.</title>
        <authorList>
            <person name="Meera S.P."/>
            <person name="Sreeshan A."/>
            <person name="Augustine A."/>
        </authorList>
    </citation>
    <scope>NUCLEOTIDE SEQUENCE</scope>
    <source>
        <tissue evidence="1">Leaf</tissue>
    </source>
</reference>
<organism evidence="1">
    <name type="scientific">Rhizophora mucronata</name>
    <name type="common">Asiatic mangrove</name>
    <dbReference type="NCBI Taxonomy" id="61149"/>
    <lineage>
        <taxon>Eukaryota</taxon>
        <taxon>Viridiplantae</taxon>
        <taxon>Streptophyta</taxon>
        <taxon>Embryophyta</taxon>
        <taxon>Tracheophyta</taxon>
        <taxon>Spermatophyta</taxon>
        <taxon>Magnoliopsida</taxon>
        <taxon>eudicotyledons</taxon>
        <taxon>Gunneridae</taxon>
        <taxon>Pentapetalae</taxon>
        <taxon>rosids</taxon>
        <taxon>fabids</taxon>
        <taxon>Malpighiales</taxon>
        <taxon>Rhizophoraceae</taxon>
        <taxon>Rhizophora</taxon>
    </lineage>
</organism>
<dbReference type="EMBL" id="GGEC01039721">
    <property type="protein sequence ID" value="MBX20205.1"/>
    <property type="molecule type" value="Transcribed_RNA"/>
</dbReference>
<protein>
    <submittedName>
        <fullName evidence="1">Glutaredoxin grx</fullName>
    </submittedName>
</protein>
<proteinExistence type="predicted"/>
<sequence length="36" mass="4005">MHISNHNVICFLGLHTIYCNILSVICWCICGAGQQV</sequence>